<keyword evidence="3" id="KW-1185">Reference proteome</keyword>
<dbReference type="AlphaFoldDB" id="A0A8T2N0D6"/>
<dbReference type="Proteomes" id="UP000824540">
    <property type="component" value="Unassembled WGS sequence"/>
</dbReference>
<name>A0A8T2N0D6_9TELE</name>
<dbReference type="EMBL" id="JAFBMS010000170">
    <property type="protein sequence ID" value="KAG9333885.1"/>
    <property type="molecule type" value="Genomic_DNA"/>
</dbReference>
<accession>A0A8T2N0D6</accession>
<feature type="region of interest" description="Disordered" evidence="1">
    <location>
        <begin position="1"/>
        <end position="22"/>
    </location>
</feature>
<reference evidence="2" key="1">
    <citation type="thesis" date="2021" institute="BYU ScholarsArchive" country="Provo, UT, USA">
        <title>Applications of and Algorithms for Genome Assembly and Genomic Analyses with an Emphasis on Marine Teleosts.</title>
        <authorList>
            <person name="Pickett B.D."/>
        </authorList>
    </citation>
    <scope>NUCLEOTIDE SEQUENCE</scope>
    <source>
        <strain evidence="2">HI-2016</strain>
    </source>
</reference>
<evidence type="ECO:0000313" key="2">
    <source>
        <dbReference type="EMBL" id="KAG9333885.1"/>
    </source>
</evidence>
<comment type="caution">
    <text evidence="2">The sequence shown here is derived from an EMBL/GenBank/DDBJ whole genome shotgun (WGS) entry which is preliminary data.</text>
</comment>
<organism evidence="2 3">
    <name type="scientific">Albula glossodonta</name>
    <name type="common">roundjaw bonefish</name>
    <dbReference type="NCBI Taxonomy" id="121402"/>
    <lineage>
        <taxon>Eukaryota</taxon>
        <taxon>Metazoa</taxon>
        <taxon>Chordata</taxon>
        <taxon>Craniata</taxon>
        <taxon>Vertebrata</taxon>
        <taxon>Euteleostomi</taxon>
        <taxon>Actinopterygii</taxon>
        <taxon>Neopterygii</taxon>
        <taxon>Teleostei</taxon>
        <taxon>Albuliformes</taxon>
        <taxon>Albulidae</taxon>
        <taxon>Albula</taxon>
    </lineage>
</organism>
<evidence type="ECO:0000256" key="1">
    <source>
        <dbReference type="SAM" id="MobiDB-lite"/>
    </source>
</evidence>
<sequence>MPAVCAHPVRYPKSPSNSPPIPSTVTTNTVTHANSLAFLDTGRNLCTLICVNTDRTLGFNPQREREREEET</sequence>
<proteinExistence type="predicted"/>
<protein>
    <submittedName>
        <fullName evidence="2">Uncharacterized protein</fullName>
    </submittedName>
</protein>
<evidence type="ECO:0000313" key="3">
    <source>
        <dbReference type="Proteomes" id="UP000824540"/>
    </source>
</evidence>
<gene>
    <name evidence="2" type="ORF">JZ751_009404</name>
</gene>